<proteinExistence type="predicted"/>
<dbReference type="Proteomes" id="UP001164693">
    <property type="component" value="Chromosome"/>
</dbReference>
<dbReference type="RefSeq" id="WP_269442051.1">
    <property type="nucleotide sequence ID" value="NZ_CP097463.1"/>
</dbReference>
<dbReference type="EMBL" id="CP097463">
    <property type="protein sequence ID" value="WAX55535.1"/>
    <property type="molecule type" value="Genomic_DNA"/>
</dbReference>
<organism evidence="1 2">
    <name type="scientific">Jatrophihabitans cynanchi</name>
    <dbReference type="NCBI Taxonomy" id="2944128"/>
    <lineage>
        <taxon>Bacteria</taxon>
        <taxon>Bacillati</taxon>
        <taxon>Actinomycetota</taxon>
        <taxon>Actinomycetes</taxon>
        <taxon>Jatrophihabitantales</taxon>
        <taxon>Jatrophihabitantaceae</taxon>
        <taxon>Jatrophihabitans</taxon>
    </lineage>
</organism>
<protein>
    <recommendedName>
        <fullName evidence="3">DNA-binding protein</fullName>
    </recommendedName>
</protein>
<accession>A0ABY7JU29</accession>
<reference evidence="1" key="1">
    <citation type="submission" date="2022-05" db="EMBL/GenBank/DDBJ databases">
        <title>Jatrophihabitans sp. SB3-54 whole genome sequence.</title>
        <authorList>
            <person name="Suh M.K."/>
            <person name="Eom M.K."/>
            <person name="Kim J.S."/>
            <person name="Kim H.S."/>
            <person name="Do H.E."/>
            <person name="Shin Y.K."/>
            <person name="Lee J.-S."/>
        </authorList>
    </citation>
    <scope>NUCLEOTIDE SEQUENCE</scope>
    <source>
        <strain evidence="1">SB3-54</strain>
    </source>
</reference>
<evidence type="ECO:0008006" key="3">
    <source>
        <dbReference type="Google" id="ProtNLM"/>
    </source>
</evidence>
<evidence type="ECO:0000313" key="2">
    <source>
        <dbReference type="Proteomes" id="UP001164693"/>
    </source>
</evidence>
<keyword evidence="2" id="KW-1185">Reference proteome</keyword>
<evidence type="ECO:0000313" key="1">
    <source>
        <dbReference type="EMBL" id="WAX55535.1"/>
    </source>
</evidence>
<name>A0ABY7JU29_9ACTN</name>
<sequence>MYATFSASFASLREQLVATIETRLALATENGLGPEDLGSAEELTARVGAAIPIGRHPTAALVGPCYDTRGLSRWLGISKQAIDKRNKAHTLLACRTESGFWRYPALQFDDRGNPLPHLRELLDVLITPGDDRRWRAARWLAAPAPYLPGNVSAAAWLRSGSDVQPVLTAARADAARWAA</sequence>
<gene>
    <name evidence="1" type="ORF">M6B22_13395</name>
</gene>